<dbReference type="InterPro" id="IPR013762">
    <property type="entry name" value="Integrase-like_cat_sf"/>
</dbReference>
<dbReference type="GO" id="GO:0015074">
    <property type="term" value="P:DNA integration"/>
    <property type="evidence" value="ECO:0007669"/>
    <property type="project" value="InterPro"/>
</dbReference>
<evidence type="ECO:0000313" key="3">
    <source>
        <dbReference type="EMBL" id="TWI59293.1"/>
    </source>
</evidence>
<dbReference type="PANTHER" id="PTHR30349">
    <property type="entry name" value="PHAGE INTEGRASE-RELATED"/>
    <property type="match status" value="1"/>
</dbReference>
<dbReference type="Pfam" id="PF00589">
    <property type="entry name" value="Phage_integrase"/>
    <property type="match status" value="1"/>
</dbReference>
<dbReference type="InterPro" id="IPR011010">
    <property type="entry name" value="DNA_brk_join_enz"/>
</dbReference>
<keyword evidence="1" id="KW-0233">DNA recombination</keyword>
<dbReference type="GO" id="GO:0006310">
    <property type="term" value="P:DNA recombination"/>
    <property type="evidence" value="ECO:0007669"/>
    <property type="project" value="UniProtKB-KW"/>
</dbReference>
<gene>
    <name evidence="3" type="ORF">IQ10_01009</name>
</gene>
<dbReference type="InterPro" id="IPR050090">
    <property type="entry name" value="Tyrosine_recombinase_XerCD"/>
</dbReference>
<comment type="caution">
    <text evidence="3">The sequence shown here is derived from an EMBL/GenBank/DDBJ whole genome shotgun (WGS) entry which is preliminary data.</text>
</comment>
<sequence length="158" mass="17759">MENRKIYIRSTACVVKGEGVIIKNSTKNGKERSIIMGKSLSEFLKKHWNKHKKTKKALGESFNPQNLVFTNSKGHFFDARDLCRAYKKALKTAGLPNSRLHDLRHTHATILLQNNVHPKVASERLGHSKVSITLDLYSHVLPTLQDGAVTVFDAALDQ</sequence>
<evidence type="ECO:0000256" key="1">
    <source>
        <dbReference type="ARBA" id="ARBA00023172"/>
    </source>
</evidence>
<evidence type="ECO:0000313" key="4">
    <source>
        <dbReference type="Proteomes" id="UP000315711"/>
    </source>
</evidence>
<organism evidence="3 4">
    <name type="scientific">Halalkalibacter nanhaiisediminis</name>
    <dbReference type="NCBI Taxonomy" id="688079"/>
    <lineage>
        <taxon>Bacteria</taxon>
        <taxon>Bacillati</taxon>
        <taxon>Bacillota</taxon>
        <taxon>Bacilli</taxon>
        <taxon>Bacillales</taxon>
        <taxon>Bacillaceae</taxon>
        <taxon>Halalkalibacter</taxon>
    </lineage>
</organism>
<keyword evidence="4" id="KW-1185">Reference proteome</keyword>
<protein>
    <submittedName>
        <fullName evidence="3">Phage integrase family protein</fullName>
    </submittedName>
</protein>
<proteinExistence type="predicted"/>
<dbReference type="Gene3D" id="1.10.443.10">
    <property type="entry name" value="Intergrase catalytic core"/>
    <property type="match status" value="1"/>
</dbReference>
<dbReference type="SUPFAM" id="SSF56349">
    <property type="entry name" value="DNA breaking-rejoining enzymes"/>
    <property type="match status" value="1"/>
</dbReference>
<dbReference type="PROSITE" id="PS51898">
    <property type="entry name" value="TYR_RECOMBINASE"/>
    <property type="match status" value="1"/>
</dbReference>
<dbReference type="CDD" id="cd01189">
    <property type="entry name" value="INT_ICEBs1_C_like"/>
    <property type="match status" value="1"/>
</dbReference>
<dbReference type="Proteomes" id="UP000315711">
    <property type="component" value="Unassembled WGS sequence"/>
</dbReference>
<dbReference type="GO" id="GO:0003677">
    <property type="term" value="F:DNA binding"/>
    <property type="evidence" value="ECO:0007669"/>
    <property type="project" value="InterPro"/>
</dbReference>
<feature type="domain" description="Tyr recombinase" evidence="2">
    <location>
        <begin position="1"/>
        <end position="150"/>
    </location>
</feature>
<dbReference type="AlphaFoldDB" id="A0A562QRJ3"/>
<evidence type="ECO:0000259" key="2">
    <source>
        <dbReference type="PROSITE" id="PS51898"/>
    </source>
</evidence>
<dbReference type="PANTHER" id="PTHR30349:SF64">
    <property type="entry name" value="PROPHAGE INTEGRASE INTD-RELATED"/>
    <property type="match status" value="1"/>
</dbReference>
<name>A0A562QRJ3_9BACI</name>
<dbReference type="EMBL" id="VLKZ01000002">
    <property type="protein sequence ID" value="TWI59293.1"/>
    <property type="molecule type" value="Genomic_DNA"/>
</dbReference>
<reference evidence="3 4" key="1">
    <citation type="journal article" date="2015" name="Stand. Genomic Sci.">
        <title>Genomic Encyclopedia of Bacterial and Archaeal Type Strains, Phase III: the genomes of soil and plant-associated and newly described type strains.</title>
        <authorList>
            <person name="Whitman W.B."/>
            <person name="Woyke T."/>
            <person name="Klenk H.P."/>
            <person name="Zhou Y."/>
            <person name="Lilburn T.G."/>
            <person name="Beck B.J."/>
            <person name="De Vos P."/>
            <person name="Vandamme P."/>
            <person name="Eisen J.A."/>
            <person name="Garrity G."/>
            <person name="Hugenholtz P."/>
            <person name="Kyrpides N.C."/>
        </authorList>
    </citation>
    <scope>NUCLEOTIDE SEQUENCE [LARGE SCALE GENOMIC DNA]</scope>
    <source>
        <strain evidence="3 4">CGMCC 1.10116</strain>
    </source>
</reference>
<dbReference type="InterPro" id="IPR002104">
    <property type="entry name" value="Integrase_catalytic"/>
</dbReference>
<accession>A0A562QRJ3</accession>